<dbReference type="InParanoid" id="A0A1Y1XIA2"/>
<sequence>MKGDRHNLTGTPITVTENVDEYRRLMREILKPEDVVLELGSAQGVSASIMSKYCKEVVGVDKSLLQHAAAVERFPASEYPNLSYVVLDAFDVNAVRKLDKKFNKIFIDISGNRCIGDVTEIIDRYEKIFKPELFVVKCFPLKRLINQCTLYP</sequence>
<gene>
    <name evidence="1" type="ORF">K493DRAFT_319955</name>
</gene>
<evidence type="ECO:0000313" key="1">
    <source>
        <dbReference type="EMBL" id="ORX85501.1"/>
    </source>
</evidence>
<dbReference type="AlphaFoldDB" id="A0A1Y1XIA2"/>
<organism evidence="1 2">
    <name type="scientific">Basidiobolus meristosporus CBS 931.73</name>
    <dbReference type="NCBI Taxonomy" id="1314790"/>
    <lineage>
        <taxon>Eukaryota</taxon>
        <taxon>Fungi</taxon>
        <taxon>Fungi incertae sedis</taxon>
        <taxon>Zoopagomycota</taxon>
        <taxon>Entomophthoromycotina</taxon>
        <taxon>Basidiobolomycetes</taxon>
        <taxon>Basidiobolales</taxon>
        <taxon>Basidiobolaceae</taxon>
        <taxon>Basidiobolus</taxon>
    </lineage>
</organism>
<keyword evidence="2" id="KW-1185">Reference proteome</keyword>
<comment type="caution">
    <text evidence="1">The sequence shown here is derived from an EMBL/GenBank/DDBJ whole genome shotgun (WGS) entry which is preliminary data.</text>
</comment>
<evidence type="ECO:0008006" key="3">
    <source>
        <dbReference type="Google" id="ProtNLM"/>
    </source>
</evidence>
<accession>A0A1Y1XIA2</accession>
<name>A0A1Y1XIA2_9FUNG</name>
<evidence type="ECO:0000313" key="2">
    <source>
        <dbReference type="Proteomes" id="UP000193498"/>
    </source>
</evidence>
<protein>
    <recommendedName>
        <fullName evidence="3">S-adenosyl-L-methionine-dependent methyltransferase</fullName>
    </recommendedName>
</protein>
<dbReference type="Gene3D" id="3.40.50.150">
    <property type="entry name" value="Vaccinia Virus protein VP39"/>
    <property type="match status" value="1"/>
</dbReference>
<dbReference type="CDD" id="cd02440">
    <property type="entry name" value="AdoMet_MTases"/>
    <property type="match status" value="1"/>
</dbReference>
<dbReference type="InterPro" id="IPR029063">
    <property type="entry name" value="SAM-dependent_MTases_sf"/>
</dbReference>
<dbReference type="SUPFAM" id="SSF53335">
    <property type="entry name" value="S-adenosyl-L-methionine-dependent methyltransferases"/>
    <property type="match status" value="1"/>
</dbReference>
<dbReference type="OrthoDB" id="542683at2759"/>
<reference evidence="1 2" key="1">
    <citation type="submission" date="2016-07" db="EMBL/GenBank/DDBJ databases">
        <title>Pervasive Adenine N6-methylation of Active Genes in Fungi.</title>
        <authorList>
            <consortium name="DOE Joint Genome Institute"/>
            <person name="Mondo S.J."/>
            <person name="Dannebaum R.O."/>
            <person name="Kuo R.C."/>
            <person name="Labutti K."/>
            <person name="Haridas S."/>
            <person name="Kuo A."/>
            <person name="Salamov A."/>
            <person name="Ahrendt S.R."/>
            <person name="Lipzen A."/>
            <person name="Sullivan W."/>
            <person name="Andreopoulos W.B."/>
            <person name="Clum A."/>
            <person name="Lindquist E."/>
            <person name="Daum C."/>
            <person name="Ramamoorthy G.K."/>
            <person name="Gryganskyi A."/>
            <person name="Culley D."/>
            <person name="Magnuson J.K."/>
            <person name="James T.Y."/>
            <person name="O'Malley M.A."/>
            <person name="Stajich J.E."/>
            <person name="Spatafora J.W."/>
            <person name="Visel A."/>
            <person name="Grigoriev I.V."/>
        </authorList>
    </citation>
    <scope>NUCLEOTIDE SEQUENCE [LARGE SCALE GENOMIC DNA]</scope>
    <source>
        <strain evidence="1 2">CBS 931.73</strain>
    </source>
</reference>
<dbReference type="Proteomes" id="UP000193498">
    <property type="component" value="Unassembled WGS sequence"/>
</dbReference>
<dbReference type="EMBL" id="MCFE01000589">
    <property type="protein sequence ID" value="ORX85501.1"/>
    <property type="molecule type" value="Genomic_DNA"/>
</dbReference>
<proteinExistence type="predicted"/>